<dbReference type="RefSeq" id="WP_165818342.1">
    <property type="nucleotide sequence ID" value="NZ_FZMO01000113.1"/>
</dbReference>
<evidence type="ECO:0000256" key="1">
    <source>
        <dbReference type="SAM" id="MobiDB-lite"/>
    </source>
</evidence>
<organism evidence="2 3">
    <name type="scientific">Frankia canadensis</name>
    <dbReference type="NCBI Taxonomy" id="1836972"/>
    <lineage>
        <taxon>Bacteria</taxon>
        <taxon>Bacillati</taxon>
        <taxon>Actinomycetota</taxon>
        <taxon>Actinomycetes</taxon>
        <taxon>Frankiales</taxon>
        <taxon>Frankiaceae</taxon>
        <taxon>Frankia</taxon>
    </lineage>
</organism>
<evidence type="ECO:0000313" key="2">
    <source>
        <dbReference type="EMBL" id="SNQ47815.1"/>
    </source>
</evidence>
<dbReference type="EMBL" id="FZMO01000113">
    <property type="protein sequence ID" value="SNQ47815.1"/>
    <property type="molecule type" value="Genomic_DNA"/>
</dbReference>
<keyword evidence="3" id="KW-1185">Reference proteome</keyword>
<feature type="region of interest" description="Disordered" evidence="1">
    <location>
        <begin position="1"/>
        <end position="28"/>
    </location>
</feature>
<protein>
    <submittedName>
        <fullName evidence="2">Uncharacterized protein</fullName>
    </submittedName>
</protein>
<evidence type="ECO:0000313" key="3">
    <source>
        <dbReference type="Proteomes" id="UP000234331"/>
    </source>
</evidence>
<dbReference type="AlphaFoldDB" id="A0A2I2KQ69"/>
<dbReference type="Proteomes" id="UP000234331">
    <property type="component" value="Unassembled WGS sequence"/>
</dbReference>
<feature type="compositionally biased region" description="Low complexity" evidence="1">
    <location>
        <begin position="16"/>
        <end position="27"/>
    </location>
</feature>
<reference evidence="2 3" key="1">
    <citation type="submission" date="2017-06" db="EMBL/GenBank/DDBJ databases">
        <authorList>
            <person name="Kim H.J."/>
            <person name="Triplett B.A."/>
        </authorList>
    </citation>
    <scope>NUCLEOTIDE SEQUENCE [LARGE SCALE GENOMIC DNA]</scope>
    <source>
        <strain evidence="2">FRACA_ARgP5</strain>
    </source>
</reference>
<name>A0A2I2KQ69_9ACTN</name>
<accession>A0A2I2KQ69</accession>
<gene>
    <name evidence="2" type="ORF">FRACA_200053</name>
</gene>
<sequence length="55" mass="5738">MVIDDCFGGSRQQFQRRGTPTGETGTRSAQTVTLVPRGSGWVAQDLGPGPAATCD</sequence>
<proteinExistence type="predicted"/>